<feature type="non-terminal residue" evidence="3">
    <location>
        <position position="57"/>
    </location>
</feature>
<dbReference type="InterPro" id="IPR001029">
    <property type="entry name" value="Flagellin_N"/>
</dbReference>
<evidence type="ECO:0000256" key="1">
    <source>
        <dbReference type="SAM" id="MobiDB-lite"/>
    </source>
</evidence>
<proteinExistence type="predicted"/>
<name>A0A382F9W4_9ZZZZ</name>
<dbReference type="Pfam" id="PF00669">
    <property type="entry name" value="Flagellin_N"/>
    <property type="match status" value="1"/>
</dbReference>
<feature type="domain" description="Flagellin N-terminal" evidence="2">
    <location>
        <begin position="7"/>
        <end position="56"/>
    </location>
</feature>
<evidence type="ECO:0000259" key="2">
    <source>
        <dbReference type="Pfam" id="PF00669"/>
    </source>
</evidence>
<gene>
    <name evidence="3" type="ORF">METZ01_LOCUS212720</name>
</gene>
<dbReference type="SUPFAM" id="SSF64518">
    <property type="entry name" value="Phase 1 flagellin"/>
    <property type="match status" value="1"/>
</dbReference>
<sequence length="57" mass="6535">MVMRVTSQTQQRNALNNIFRITENMFNAQKEITSGKKIHKPSDDPSGMRDTLALRTN</sequence>
<dbReference type="AlphaFoldDB" id="A0A382F9W4"/>
<reference evidence="3" key="1">
    <citation type="submission" date="2018-05" db="EMBL/GenBank/DDBJ databases">
        <authorList>
            <person name="Lanie J.A."/>
            <person name="Ng W.-L."/>
            <person name="Kazmierczak K.M."/>
            <person name="Andrzejewski T.M."/>
            <person name="Davidsen T.M."/>
            <person name="Wayne K.J."/>
            <person name="Tettelin H."/>
            <person name="Glass J.I."/>
            <person name="Rusch D."/>
            <person name="Podicherti R."/>
            <person name="Tsui H.-C.T."/>
            <person name="Winkler M.E."/>
        </authorList>
    </citation>
    <scope>NUCLEOTIDE SEQUENCE</scope>
</reference>
<dbReference type="GO" id="GO:0005198">
    <property type="term" value="F:structural molecule activity"/>
    <property type="evidence" value="ECO:0007669"/>
    <property type="project" value="InterPro"/>
</dbReference>
<evidence type="ECO:0000313" key="3">
    <source>
        <dbReference type="EMBL" id="SVB59866.1"/>
    </source>
</evidence>
<accession>A0A382F9W4</accession>
<feature type="region of interest" description="Disordered" evidence="1">
    <location>
        <begin position="33"/>
        <end position="57"/>
    </location>
</feature>
<protein>
    <recommendedName>
        <fullName evidence="2">Flagellin N-terminal domain-containing protein</fullName>
    </recommendedName>
</protein>
<organism evidence="3">
    <name type="scientific">marine metagenome</name>
    <dbReference type="NCBI Taxonomy" id="408172"/>
    <lineage>
        <taxon>unclassified sequences</taxon>
        <taxon>metagenomes</taxon>
        <taxon>ecological metagenomes</taxon>
    </lineage>
</organism>
<dbReference type="EMBL" id="UINC01048834">
    <property type="protein sequence ID" value="SVB59866.1"/>
    <property type="molecule type" value="Genomic_DNA"/>
</dbReference>